<feature type="domain" description="PH" evidence="1">
    <location>
        <begin position="583"/>
        <end position="691"/>
    </location>
</feature>
<reference evidence="2" key="1">
    <citation type="submission" date="2021-12" db="EMBL/GenBank/DDBJ databases">
        <authorList>
            <person name="King R."/>
        </authorList>
    </citation>
    <scope>NUCLEOTIDE SEQUENCE</scope>
</reference>
<dbReference type="Pfam" id="PF08174">
    <property type="entry name" value="Anillin"/>
    <property type="match status" value="1"/>
</dbReference>
<dbReference type="GO" id="GO:0031106">
    <property type="term" value="P:septin ring organization"/>
    <property type="evidence" value="ECO:0007669"/>
    <property type="project" value="TreeGrafter"/>
</dbReference>
<dbReference type="GO" id="GO:0005826">
    <property type="term" value="C:actomyosin contractile ring"/>
    <property type="evidence" value="ECO:0007669"/>
    <property type="project" value="TreeGrafter"/>
</dbReference>
<dbReference type="InterPro" id="IPR051364">
    <property type="entry name" value="Cytokinesis/Rho-signaling"/>
</dbReference>
<dbReference type="InterPro" id="IPR012966">
    <property type="entry name" value="AHD"/>
</dbReference>
<dbReference type="PANTHER" id="PTHR21538">
    <property type="entry name" value="ANILLIN/RHOTEKIN RTKN"/>
    <property type="match status" value="1"/>
</dbReference>
<dbReference type="OrthoDB" id="5915976at2759"/>
<dbReference type="Pfam" id="PF00169">
    <property type="entry name" value="PH"/>
    <property type="match status" value="1"/>
</dbReference>
<gene>
    <name evidence="2" type="ORF">MELIAE_LOCUS3172</name>
</gene>
<evidence type="ECO:0000259" key="1">
    <source>
        <dbReference type="PROSITE" id="PS50003"/>
    </source>
</evidence>
<dbReference type="InterPro" id="IPR001849">
    <property type="entry name" value="PH_domain"/>
</dbReference>
<dbReference type="GO" id="GO:0000281">
    <property type="term" value="P:mitotic cytokinesis"/>
    <property type="evidence" value="ECO:0007669"/>
    <property type="project" value="TreeGrafter"/>
</dbReference>
<keyword evidence="3" id="KW-1185">Reference proteome</keyword>
<protein>
    <recommendedName>
        <fullName evidence="1">PH domain-containing protein</fullName>
    </recommendedName>
</protein>
<dbReference type="GO" id="GO:0000915">
    <property type="term" value="P:actomyosin contractile ring assembly"/>
    <property type="evidence" value="ECO:0007669"/>
    <property type="project" value="TreeGrafter"/>
</dbReference>
<dbReference type="EMBL" id="OV121133">
    <property type="protein sequence ID" value="CAH0550334.1"/>
    <property type="molecule type" value="Genomic_DNA"/>
</dbReference>
<dbReference type="PANTHER" id="PTHR21538:SF23">
    <property type="entry name" value="ANILLIN"/>
    <property type="match status" value="1"/>
</dbReference>
<proteinExistence type="predicted"/>
<name>A0A9P0AXS4_BRAAE</name>
<dbReference type="InterPro" id="IPR011993">
    <property type="entry name" value="PH-like_dom_sf"/>
</dbReference>
<accession>A0A9P0AXS4</accession>
<dbReference type="AlphaFoldDB" id="A0A9P0AXS4"/>
<dbReference type="SMART" id="SM00233">
    <property type="entry name" value="PH"/>
    <property type="match status" value="1"/>
</dbReference>
<dbReference type="Gene3D" id="2.30.29.30">
    <property type="entry name" value="Pleckstrin-homology domain (PH domain)/Phosphotyrosine-binding domain (PTB)"/>
    <property type="match status" value="1"/>
</dbReference>
<dbReference type="Proteomes" id="UP001154078">
    <property type="component" value="Chromosome 2"/>
</dbReference>
<sequence>MENSWTNNLADWITGRRNNRVNSVKQLLKETVKKRISASQAPSVRMSDLLRNESPTLQLDIMEIGPLYTSTLQNIILAKSRKSKNLKKTPIKDSITNISDLTNDETALISESIMGRINNKNSDEKENIETSTKNGKNFEITKPADELNYEKSTRNDKHIYENVPFENDNKPEVIKPKIQKPKRKYPPGKKPFVDLNESNDSQIINELVLDKYSNALDYFRNRSFQRSNKKRNNKIADYINDDDNDSLISGFSSALPSPVSFTDAAFECGNDFYFQKNMDNSIANSISIDKIDDDDELDDTKSMGSTVLCDDIQNNPLHFIITEEKSVEERSINTDDLSDLLSKGSTEDIHREVSIQEEFIFQTSKAINFCNRNKKFTFGLEQVEAERLLLIASCTKDILLKELKNKDHHELESQDSTNCFIKISNITIPYKYTHMEDTIKDVSTYFVCLATCGTKVIASPVIKAKEGSLKIPIDFLFRKLNRYFELTVSIYALQVNNKKPTVKKTKKSFASPIKLFQMAKNHCHKNVTNVDDEVLQTSFVLWCQMTVDKQNIQDECYKMTSMSRFSQLDDSVFMEVESEVNLKSDVSGFLTIANYDGNGIIWSRRWCSLEGCRLKYWNYPSEELTKAPMGIIDFQYCISKTIGQADRMICPRQKTLQIQTKNKDIITNHLLSCDNADEFHKWQGQLNYVIDSIRKWNCSAL</sequence>
<organism evidence="2 3">
    <name type="scientific">Brassicogethes aeneus</name>
    <name type="common">Rape pollen beetle</name>
    <name type="synonym">Meligethes aeneus</name>
    <dbReference type="NCBI Taxonomy" id="1431903"/>
    <lineage>
        <taxon>Eukaryota</taxon>
        <taxon>Metazoa</taxon>
        <taxon>Ecdysozoa</taxon>
        <taxon>Arthropoda</taxon>
        <taxon>Hexapoda</taxon>
        <taxon>Insecta</taxon>
        <taxon>Pterygota</taxon>
        <taxon>Neoptera</taxon>
        <taxon>Endopterygota</taxon>
        <taxon>Coleoptera</taxon>
        <taxon>Polyphaga</taxon>
        <taxon>Cucujiformia</taxon>
        <taxon>Nitidulidae</taxon>
        <taxon>Meligethinae</taxon>
        <taxon>Brassicogethes</taxon>
    </lineage>
</organism>
<evidence type="ECO:0000313" key="3">
    <source>
        <dbReference type="Proteomes" id="UP001154078"/>
    </source>
</evidence>
<evidence type="ECO:0000313" key="2">
    <source>
        <dbReference type="EMBL" id="CAH0550334.1"/>
    </source>
</evidence>
<dbReference type="SUPFAM" id="SSF50729">
    <property type="entry name" value="PH domain-like"/>
    <property type="match status" value="1"/>
</dbReference>
<dbReference type="PROSITE" id="PS50003">
    <property type="entry name" value="PH_DOMAIN"/>
    <property type="match status" value="1"/>
</dbReference>